<comment type="caution">
    <text evidence="5">The sequence shown here is derived from an EMBL/GenBank/DDBJ whole genome shotgun (WGS) entry which is preliminary data.</text>
</comment>
<dbReference type="InterPro" id="IPR025736">
    <property type="entry name" value="PucR_C-HTH_dom"/>
</dbReference>
<dbReference type="Pfam" id="PF17853">
    <property type="entry name" value="GGDEF_2"/>
    <property type="match status" value="1"/>
</dbReference>
<dbReference type="InterPro" id="IPR051448">
    <property type="entry name" value="CdaR-like_regulators"/>
</dbReference>
<evidence type="ECO:0000313" key="6">
    <source>
        <dbReference type="Proteomes" id="UP001500483"/>
    </source>
</evidence>
<dbReference type="RefSeq" id="WP_344924971.1">
    <property type="nucleotide sequence ID" value="NZ_BAAAYK010000038.1"/>
</dbReference>
<keyword evidence="6" id="KW-1185">Reference proteome</keyword>
<dbReference type="InterPro" id="IPR012914">
    <property type="entry name" value="PucR_dom"/>
</dbReference>
<organism evidence="5 6">
    <name type="scientific">Saccharopolyspora gregorii</name>
    <dbReference type="NCBI Taxonomy" id="33914"/>
    <lineage>
        <taxon>Bacteria</taxon>
        <taxon>Bacillati</taxon>
        <taxon>Actinomycetota</taxon>
        <taxon>Actinomycetes</taxon>
        <taxon>Pseudonocardiales</taxon>
        <taxon>Pseudonocardiaceae</taxon>
        <taxon>Saccharopolyspora</taxon>
    </lineage>
</organism>
<protein>
    <submittedName>
        <fullName evidence="5">PucR family transcriptional regulator ligand-binding domain-containing protein</fullName>
    </submittedName>
</protein>
<dbReference type="EMBL" id="BAAAYK010000038">
    <property type="protein sequence ID" value="GAA3354995.1"/>
    <property type="molecule type" value="Genomic_DNA"/>
</dbReference>
<dbReference type="Proteomes" id="UP001500483">
    <property type="component" value="Unassembled WGS sequence"/>
</dbReference>
<sequence length="487" mass="50155">MSGVRLSELVDDPDLGLTLLTGPADPVVHGVYVTDLLDPSRYLSGGELVVTGLMWRADPADSARFAAALAAAGVAAVAAGTARLGSTPPDLVAACREHGLPLLEVPVAVSFSALSERVLDAHRAAGRGWVSALAAGAGLEEVLERASAELGTGCWVVSGAGAVLAGPAEPPAADDLRPGLAGEGTRAGWSFRPVGGGGEPRIARWFVVSRAGAVPPEALEELATVVALVRSRVDQARRIAGRSAESALRRLLDGTSSASEVAVRLDAAGVPVGEPLRVVQLSVPGGAARAAAVLRELAAATGSPSVVAPLGEVAVAVFAADERRLAELPARFRGFAELAGPAGGLRAGVSDVAAADGLRSALEEAGHARRLAELAPDSAVVTADALASHRVLLASVPAELRRSYRDRLLGPLLSYDEAHAADLVRTLRVFLECSGSWSRCAALLHVHVNTLRYRIGRVEQITGRKLGNLSARVDFHLALQLLDDSPS</sequence>
<dbReference type="Gene3D" id="1.10.10.2840">
    <property type="entry name" value="PucR C-terminal helix-turn-helix domain"/>
    <property type="match status" value="1"/>
</dbReference>
<dbReference type="PANTHER" id="PTHR33744">
    <property type="entry name" value="CARBOHYDRATE DIACID REGULATOR"/>
    <property type="match status" value="1"/>
</dbReference>
<feature type="domain" description="CdaR GGDEF-like" evidence="4">
    <location>
        <begin position="254"/>
        <end position="371"/>
    </location>
</feature>
<evidence type="ECO:0000313" key="5">
    <source>
        <dbReference type="EMBL" id="GAA3354995.1"/>
    </source>
</evidence>
<dbReference type="InterPro" id="IPR042070">
    <property type="entry name" value="PucR_C-HTH_sf"/>
</dbReference>
<proteinExistence type="inferred from homology"/>
<comment type="similarity">
    <text evidence="1">Belongs to the CdaR family.</text>
</comment>
<dbReference type="Pfam" id="PF07905">
    <property type="entry name" value="PucR"/>
    <property type="match status" value="1"/>
</dbReference>
<evidence type="ECO:0000259" key="4">
    <source>
        <dbReference type="Pfam" id="PF17853"/>
    </source>
</evidence>
<dbReference type="InterPro" id="IPR041522">
    <property type="entry name" value="CdaR_GGDEF"/>
</dbReference>
<evidence type="ECO:0000259" key="2">
    <source>
        <dbReference type="Pfam" id="PF07905"/>
    </source>
</evidence>
<dbReference type="Pfam" id="PF13556">
    <property type="entry name" value="HTH_30"/>
    <property type="match status" value="1"/>
</dbReference>
<accession>A0ABP6RP39</accession>
<dbReference type="PANTHER" id="PTHR33744:SF17">
    <property type="entry name" value="CONSERVED PROTEIN"/>
    <property type="match status" value="1"/>
</dbReference>
<evidence type="ECO:0000259" key="3">
    <source>
        <dbReference type="Pfam" id="PF13556"/>
    </source>
</evidence>
<evidence type="ECO:0000256" key="1">
    <source>
        <dbReference type="ARBA" id="ARBA00006754"/>
    </source>
</evidence>
<reference evidence="6" key="1">
    <citation type="journal article" date="2019" name="Int. J. Syst. Evol. Microbiol.">
        <title>The Global Catalogue of Microorganisms (GCM) 10K type strain sequencing project: providing services to taxonomists for standard genome sequencing and annotation.</title>
        <authorList>
            <consortium name="The Broad Institute Genomics Platform"/>
            <consortium name="The Broad Institute Genome Sequencing Center for Infectious Disease"/>
            <person name="Wu L."/>
            <person name="Ma J."/>
        </authorList>
    </citation>
    <scope>NUCLEOTIDE SEQUENCE [LARGE SCALE GENOMIC DNA]</scope>
    <source>
        <strain evidence="6">JCM 9687</strain>
    </source>
</reference>
<name>A0ABP6RP39_9PSEU</name>
<feature type="domain" description="PucR C-terminal helix-turn-helix" evidence="3">
    <location>
        <begin position="423"/>
        <end position="480"/>
    </location>
</feature>
<feature type="domain" description="Purine catabolism PurC-like" evidence="2">
    <location>
        <begin position="9"/>
        <end position="120"/>
    </location>
</feature>
<gene>
    <name evidence="5" type="ORF">GCM10020366_13310</name>
</gene>